<protein>
    <recommendedName>
        <fullName evidence="4">Lipoprotein</fullName>
    </recommendedName>
</protein>
<evidence type="ECO:0008006" key="4">
    <source>
        <dbReference type="Google" id="ProtNLM"/>
    </source>
</evidence>
<dbReference type="PROSITE" id="PS51257">
    <property type="entry name" value="PROKAR_LIPOPROTEIN"/>
    <property type="match status" value="1"/>
</dbReference>
<evidence type="ECO:0000313" key="2">
    <source>
        <dbReference type="EMBL" id="KAA0595753.1"/>
    </source>
</evidence>
<accession>A0A5A9GN03</accession>
<dbReference type="RefSeq" id="WP_149231938.1">
    <property type="nucleotide sequence ID" value="NZ_JALJXJ010000006.1"/>
</dbReference>
<name>A0A5A9GN03_AZOLI</name>
<keyword evidence="1" id="KW-0732">Signal</keyword>
<comment type="caution">
    <text evidence="2">The sequence shown here is derived from an EMBL/GenBank/DDBJ whole genome shotgun (WGS) entry which is preliminary data.</text>
</comment>
<reference evidence="2 3" key="1">
    <citation type="submission" date="2019-08" db="EMBL/GenBank/DDBJ databases">
        <authorList>
            <person name="Grouzdev D."/>
            <person name="Tikhonova E."/>
            <person name="Kravchenko I."/>
        </authorList>
    </citation>
    <scope>NUCLEOTIDE SEQUENCE [LARGE SCALE GENOMIC DNA]</scope>
    <source>
        <strain evidence="2 3">59b</strain>
    </source>
</reference>
<feature type="chain" id="PRO_5023037707" description="Lipoprotein" evidence="1">
    <location>
        <begin position="23"/>
        <end position="106"/>
    </location>
</feature>
<dbReference type="AlphaFoldDB" id="A0A5A9GN03"/>
<feature type="signal peptide" evidence="1">
    <location>
        <begin position="1"/>
        <end position="22"/>
    </location>
</feature>
<keyword evidence="3" id="KW-1185">Reference proteome</keyword>
<organism evidence="2 3">
    <name type="scientific">Azospirillum lipoferum</name>
    <dbReference type="NCBI Taxonomy" id="193"/>
    <lineage>
        <taxon>Bacteria</taxon>
        <taxon>Pseudomonadati</taxon>
        <taxon>Pseudomonadota</taxon>
        <taxon>Alphaproteobacteria</taxon>
        <taxon>Rhodospirillales</taxon>
        <taxon>Azospirillaceae</taxon>
        <taxon>Azospirillum</taxon>
    </lineage>
</organism>
<gene>
    <name evidence="2" type="ORF">FZ942_15280</name>
</gene>
<evidence type="ECO:0000313" key="3">
    <source>
        <dbReference type="Proteomes" id="UP000324927"/>
    </source>
</evidence>
<evidence type="ECO:0000256" key="1">
    <source>
        <dbReference type="SAM" id="SignalP"/>
    </source>
</evidence>
<dbReference type="Proteomes" id="UP000324927">
    <property type="component" value="Unassembled WGS sequence"/>
</dbReference>
<dbReference type="EMBL" id="VTTN01000005">
    <property type="protein sequence ID" value="KAA0595753.1"/>
    <property type="molecule type" value="Genomic_DNA"/>
</dbReference>
<proteinExistence type="predicted"/>
<sequence length="106" mass="11442">MKICSIKTVFGVSLALSLCGCAAEIQQMPILVGQKDGRALFSFRGFTPLGKTTYEDARQTAQSYLPWLCKDGEPSLVDVQTSDALKPMGGQQLGWMATYTCGKASQ</sequence>